<dbReference type="PROSITE" id="PS01050">
    <property type="entry name" value="YJEF_C_2"/>
    <property type="match status" value="1"/>
</dbReference>
<dbReference type="Proteomes" id="UP000006230">
    <property type="component" value="Unassembled WGS sequence"/>
</dbReference>
<dbReference type="Gene3D" id="3.40.50.10260">
    <property type="entry name" value="YjeF N-terminal domain"/>
    <property type="match status" value="1"/>
</dbReference>
<dbReference type="Gene3D" id="3.40.1190.20">
    <property type="match status" value="1"/>
</dbReference>
<evidence type="ECO:0000256" key="10">
    <source>
        <dbReference type="ARBA" id="ARBA00023027"/>
    </source>
</evidence>
<dbReference type="EC" id="4.2.1.136" evidence="19"/>
<comment type="similarity">
    <text evidence="18">Belongs to the NnrE/AIBP family.</text>
</comment>
<dbReference type="PROSITE" id="PS51385">
    <property type="entry name" value="YJEF_N"/>
    <property type="match status" value="1"/>
</dbReference>
<dbReference type="InterPro" id="IPR030677">
    <property type="entry name" value="Nnr"/>
</dbReference>
<evidence type="ECO:0000259" key="21">
    <source>
        <dbReference type="PROSITE" id="PS51385"/>
    </source>
</evidence>
<dbReference type="eggNOG" id="COG0062">
    <property type="taxonomic scope" value="Bacteria"/>
</dbReference>
<dbReference type="SUPFAM" id="SSF64153">
    <property type="entry name" value="YjeF N-terminal domain-like"/>
    <property type="match status" value="1"/>
</dbReference>
<dbReference type="SUPFAM" id="SSF53613">
    <property type="entry name" value="Ribokinase-like"/>
    <property type="match status" value="1"/>
</dbReference>
<feature type="binding site" evidence="18">
    <location>
        <position position="66"/>
    </location>
    <ligand>
        <name>K(+)</name>
        <dbReference type="ChEBI" id="CHEBI:29103"/>
    </ligand>
</feature>
<dbReference type="PANTHER" id="PTHR12592">
    <property type="entry name" value="ATP-DEPENDENT (S)-NAD(P)H-HYDRATE DEHYDRATASE FAMILY MEMBER"/>
    <property type="match status" value="1"/>
</dbReference>
<feature type="domain" description="YjeF N-terminal" evidence="21">
    <location>
        <begin position="13"/>
        <end position="248"/>
    </location>
</feature>
<dbReference type="STRING" id="314265.R2601_24734"/>
<feature type="binding site" evidence="18">
    <location>
        <position position="181"/>
    </location>
    <ligand>
        <name>K(+)</name>
        <dbReference type="ChEBI" id="CHEBI:29103"/>
    </ligand>
</feature>
<proteinExistence type="inferred from homology"/>
<keyword evidence="9 18" id="KW-0630">Potassium</keyword>
<feature type="domain" description="YjeF C-terminal" evidence="20">
    <location>
        <begin position="254"/>
        <end position="535"/>
    </location>
</feature>
<feature type="binding site" evidence="17">
    <location>
        <position position="402"/>
    </location>
    <ligand>
        <name>(6S)-NADPHX</name>
        <dbReference type="ChEBI" id="CHEBI:64076"/>
    </ligand>
</feature>
<comment type="catalytic activity">
    <reaction evidence="15 17 19">
        <text>(6S)-NADHX + ADP = AMP + phosphate + NADH + H(+)</text>
        <dbReference type="Rhea" id="RHEA:32223"/>
        <dbReference type="ChEBI" id="CHEBI:15378"/>
        <dbReference type="ChEBI" id="CHEBI:43474"/>
        <dbReference type="ChEBI" id="CHEBI:57945"/>
        <dbReference type="ChEBI" id="CHEBI:64074"/>
        <dbReference type="ChEBI" id="CHEBI:456215"/>
        <dbReference type="ChEBI" id="CHEBI:456216"/>
        <dbReference type="EC" id="4.2.1.136"/>
    </reaction>
</comment>
<feature type="binding site" evidence="17">
    <location>
        <position position="352"/>
    </location>
    <ligand>
        <name>(6S)-NADPHX</name>
        <dbReference type="ChEBI" id="CHEBI:64076"/>
    </ligand>
</feature>
<feature type="binding site" evidence="18">
    <location>
        <begin position="65"/>
        <end position="69"/>
    </location>
    <ligand>
        <name>(6S)-NADPHX</name>
        <dbReference type="ChEBI" id="CHEBI:64076"/>
    </ligand>
</feature>
<name>Q0FMD8_SALBH</name>
<evidence type="ECO:0000259" key="20">
    <source>
        <dbReference type="PROSITE" id="PS51383"/>
    </source>
</evidence>
<evidence type="ECO:0000256" key="13">
    <source>
        <dbReference type="ARBA" id="ARBA00023268"/>
    </source>
</evidence>
<comment type="caution">
    <text evidence="18">Lacks conserved residue(s) required for the propagation of feature annotation.</text>
</comment>
<evidence type="ECO:0000256" key="16">
    <source>
        <dbReference type="ARBA" id="ARBA00049209"/>
    </source>
</evidence>
<dbReference type="NCBIfam" id="TIGR00196">
    <property type="entry name" value="yjeF_cterm"/>
    <property type="match status" value="1"/>
</dbReference>
<comment type="function">
    <text evidence="17">Catalyzes the dehydration of the S-form of NAD(P)HX at the expense of ADP, which is converted to AMP. Together with NAD(P)HX epimerase, which catalyzes the epimerization of the S- and R-forms, the enzyme allows the repair of both epimers of NAD(P)HX, a damaged form of NAD(P)H that is a result of enzymatic or heat-dependent hydration.</text>
</comment>
<comment type="function">
    <text evidence="18">Catalyzes the epimerization of the S- and R-forms of NAD(P)HX, a damaged form of NAD(P)H that is a result of enzymatic or heat-dependent hydration. This is a prerequisite for the S-specific NAD(P)H-hydrate dehydratase to allow the repair of both epimers of NAD(P)HX.</text>
</comment>
<dbReference type="InterPro" id="IPR036652">
    <property type="entry name" value="YjeF_N_dom_sf"/>
</dbReference>
<keyword evidence="8 17" id="KW-0521">NADP</keyword>
<keyword evidence="12 17" id="KW-0456">Lyase</keyword>
<evidence type="ECO:0000256" key="19">
    <source>
        <dbReference type="PIRNR" id="PIRNR017184"/>
    </source>
</evidence>
<dbReference type="Pfam" id="PF03853">
    <property type="entry name" value="YjeF_N"/>
    <property type="match status" value="1"/>
</dbReference>
<dbReference type="PANTHER" id="PTHR12592:SF0">
    <property type="entry name" value="ATP-DEPENDENT (S)-NAD(P)H-HYDRATE DEHYDRATASE"/>
    <property type="match status" value="1"/>
</dbReference>
<evidence type="ECO:0000256" key="14">
    <source>
        <dbReference type="ARBA" id="ARBA00025153"/>
    </source>
</evidence>
<evidence type="ECO:0000256" key="8">
    <source>
        <dbReference type="ARBA" id="ARBA00022857"/>
    </source>
</evidence>
<protein>
    <recommendedName>
        <fullName evidence="19">Bifunctional NAD(P)H-hydrate repair enzyme</fullName>
    </recommendedName>
    <alternativeName>
        <fullName evidence="19">Nicotinamide nucleotide repair protein</fullName>
    </alternativeName>
    <domain>
        <recommendedName>
            <fullName evidence="19">ADP-dependent (S)-NAD(P)H-hydrate dehydratase</fullName>
            <ecNumber evidence="19">4.2.1.136</ecNumber>
        </recommendedName>
        <alternativeName>
            <fullName evidence="19">ADP-dependent NAD(P)HX dehydratase</fullName>
        </alternativeName>
    </domain>
    <domain>
        <recommendedName>
            <fullName evidence="19">NAD(P)H-hydrate epimerase</fullName>
            <ecNumber evidence="19">5.1.99.6</ecNumber>
        </recommendedName>
    </domain>
</protein>
<feature type="binding site" evidence="17">
    <location>
        <position position="289"/>
    </location>
    <ligand>
        <name>(6S)-NADPHX</name>
        <dbReference type="ChEBI" id="CHEBI:64076"/>
    </ligand>
</feature>
<dbReference type="InterPro" id="IPR029056">
    <property type="entry name" value="Ribokinase-like"/>
</dbReference>
<dbReference type="GO" id="GO:0110051">
    <property type="term" value="P:metabolite repair"/>
    <property type="evidence" value="ECO:0007669"/>
    <property type="project" value="TreeGrafter"/>
</dbReference>
<evidence type="ECO:0000256" key="15">
    <source>
        <dbReference type="ARBA" id="ARBA00048238"/>
    </source>
</evidence>
<dbReference type="PROSITE" id="PS51383">
    <property type="entry name" value="YJEF_C_3"/>
    <property type="match status" value="1"/>
</dbReference>
<keyword evidence="6 17" id="KW-0547">Nucleotide-binding</keyword>
<dbReference type="HAMAP" id="MF_01966">
    <property type="entry name" value="NADHX_epimerase"/>
    <property type="match status" value="1"/>
</dbReference>
<evidence type="ECO:0000256" key="9">
    <source>
        <dbReference type="ARBA" id="ARBA00022958"/>
    </source>
</evidence>
<comment type="cofactor">
    <cofactor evidence="17">
        <name>Mg(2+)</name>
        <dbReference type="ChEBI" id="CHEBI:18420"/>
    </cofactor>
</comment>
<dbReference type="InterPro" id="IPR000631">
    <property type="entry name" value="CARKD"/>
</dbReference>
<keyword evidence="5 18" id="KW-0479">Metal-binding</keyword>
<keyword evidence="13" id="KW-0511">Multifunctional enzyme</keyword>
<comment type="similarity">
    <text evidence="3 19">In the N-terminal section; belongs to the NnrE/AIBP family.</text>
</comment>
<reference evidence="22 23" key="1">
    <citation type="journal article" date="2010" name="J. Bacteriol.">
        <title>Genome sequences of Pelagibaca bermudensis HTCC2601T and Maritimibacter alkaliphilus HTCC2654T, the type strains of two marine Roseobacter genera.</title>
        <authorList>
            <person name="Thrash J.C."/>
            <person name="Cho J.C."/>
            <person name="Ferriera S."/>
            <person name="Johnson J."/>
            <person name="Vergin K.L."/>
            <person name="Giovannoni S.J."/>
        </authorList>
    </citation>
    <scope>NUCLEOTIDE SEQUENCE [LARGE SCALE GENOMIC DNA]</scope>
    <source>
        <strain evidence="23">DSM 26914 / JCM 13377 / KCTC 12554 / HTCC2601</strain>
    </source>
</reference>
<dbReference type="CDD" id="cd01171">
    <property type="entry name" value="YXKO-related"/>
    <property type="match status" value="1"/>
</dbReference>
<dbReference type="NCBIfam" id="TIGR00197">
    <property type="entry name" value="yjeF_nterm"/>
    <property type="match status" value="1"/>
</dbReference>
<comment type="similarity">
    <text evidence="4 19">In the C-terminal section; belongs to the NnrD/CARKD family.</text>
</comment>
<keyword evidence="10 17" id="KW-0520">NAD</keyword>
<comment type="catalytic activity">
    <reaction evidence="16 17 19">
        <text>(6S)-NADPHX + ADP = AMP + phosphate + NADPH + H(+)</text>
        <dbReference type="Rhea" id="RHEA:32235"/>
        <dbReference type="ChEBI" id="CHEBI:15378"/>
        <dbReference type="ChEBI" id="CHEBI:43474"/>
        <dbReference type="ChEBI" id="CHEBI:57783"/>
        <dbReference type="ChEBI" id="CHEBI:64076"/>
        <dbReference type="ChEBI" id="CHEBI:456215"/>
        <dbReference type="ChEBI" id="CHEBI:456216"/>
        <dbReference type="EC" id="4.2.1.136"/>
    </reaction>
</comment>
<feature type="binding site" evidence="17">
    <location>
        <position position="481"/>
    </location>
    <ligand>
        <name>(6S)-NADPHX</name>
        <dbReference type="ChEBI" id="CHEBI:64076"/>
    </ligand>
</feature>
<dbReference type="GO" id="GO:0046872">
    <property type="term" value="F:metal ion binding"/>
    <property type="evidence" value="ECO:0007669"/>
    <property type="project" value="UniProtKB-UniRule"/>
</dbReference>
<comment type="catalytic activity">
    <reaction evidence="1 18 19">
        <text>(6R)-NADHX = (6S)-NADHX</text>
        <dbReference type="Rhea" id="RHEA:32215"/>
        <dbReference type="ChEBI" id="CHEBI:64074"/>
        <dbReference type="ChEBI" id="CHEBI:64075"/>
        <dbReference type="EC" id="5.1.99.6"/>
    </reaction>
</comment>
<organism evidence="22 23">
    <name type="scientific">Salipiger bermudensis (strain DSM 26914 / JCM 13377 / KCTC 12554 / HTCC2601)</name>
    <name type="common">Pelagibaca bermudensis</name>
    <dbReference type="NCBI Taxonomy" id="314265"/>
    <lineage>
        <taxon>Bacteria</taxon>
        <taxon>Pseudomonadati</taxon>
        <taxon>Pseudomonadota</taxon>
        <taxon>Alphaproteobacteria</taxon>
        <taxon>Rhodobacterales</taxon>
        <taxon>Roseobacteraceae</taxon>
        <taxon>Salipiger</taxon>
    </lineage>
</organism>
<feature type="binding site" evidence="18">
    <location>
        <position position="131"/>
    </location>
    <ligand>
        <name>K(+)</name>
        <dbReference type="ChEBI" id="CHEBI:29103"/>
    </ligand>
</feature>
<accession>Q0FMD8</accession>
<sequence length="536" mass="55589">MEDMADLLTAAQMRAVETAAMNSGEVSGLELMERAGTGVVEAVFKHWPELARRAHRAVVLCGPGNNGGDGFVIARLLVARGWEVELYLYGVLDRLPPDARRNAERWQEIGQILPLEPGFEASSRRAALVVDALFGTGLSRPIADLGATLLDLAELRGEGAALSAGERPDWTPLIVAVDLPSGLCSDSGRVLRDEHFVGLPEVLEAASAAADLTVTFHARKLGHVLDEGPELCGTVVVVPIGLEPRRSRAPRSERVAEVTAPAGLAKAGGHKFSHGHALVLSGGFGRTGAARLSARAALRAGAGLVTLGAPGAAQMEIAAQITALMLRRIEGAEELSELLEDDRLNALCLGPGLGLERSLELAPVALEAERPTLLDADALSAFADDPAELFGLLHKGCVLTPHGGEFARLFPDLAARLREVAEAGPAYSRVDAAREAARRAGCVVLLKGPDTVIAAPDGRCAVNAGVGARAAPWLATAGAGDVLAGLICGLMARGLAPFEAAGAGAWLHVEAARAFGPGLIAEDLPEALPGVLADLL</sequence>
<evidence type="ECO:0000256" key="7">
    <source>
        <dbReference type="ARBA" id="ARBA00022840"/>
    </source>
</evidence>
<evidence type="ECO:0000256" key="1">
    <source>
        <dbReference type="ARBA" id="ARBA00000013"/>
    </source>
</evidence>
<feature type="binding site" evidence="18">
    <location>
        <begin position="135"/>
        <end position="141"/>
    </location>
    <ligand>
        <name>(6S)-NADPHX</name>
        <dbReference type="ChEBI" id="CHEBI:64076"/>
    </ligand>
</feature>
<dbReference type="HOGENOM" id="CLU_024853_4_1_5"/>
<evidence type="ECO:0000256" key="17">
    <source>
        <dbReference type="HAMAP-Rule" id="MF_01965"/>
    </source>
</evidence>
<evidence type="ECO:0000313" key="23">
    <source>
        <dbReference type="Proteomes" id="UP000006230"/>
    </source>
</evidence>
<comment type="subunit">
    <text evidence="17">Homotetramer.</text>
</comment>
<evidence type="ECO:0000256" key="3">
    <source>
        <dbReference type="ARBA" id="ARBA00006001"/>
    </source>
</evidence>
<dbReference type="EC" id="5.1.99.6" evidence="19"/>
<feature type="binding site" evidence="17">
    <location>
        <position position="480"/>
    </location>
    <ligand>
        <name>AMP</name>
        <dbReference type="ChEBI" id="CHEBI:456215"/>
    </ligand>
</feature>
<dbReference type="EMBL" id="AATQ01000028">
    <property type="protein sequence ID" value="EAU45321.1"/>
    <property type="molecule type" value="Genomic_DNA"/>
</dbReference>
<comment type="caution">
    <text evidence="22">The sequence shown here is derived from an EMBL/GenBank/DDBJ whole genome shotgun (WGS) entry which is preliminary data.</text>
</comment>
<dbReference type="GO" id="GO:0052855">
    <property type="term" value="F:ADP-dependent NAD(P)H-hydrate dehydratase activity"/>
    <property type="evidence" value="ECO:0007669"/>
    <property type="project" value="UniProtKB-UniRule"/>
</dbReference>
<evidence type="ECO:0000313" key="22">
    <source>
        <dbReference type="EMBL" id="EAU45321.1"/>
    </source>
</evidence>
<evidence type="ECO:0000256" key="6">
    <source>
        <dbReference type="ARBA" id="ARBA00022741"/>
    </source>
</evidence>
<dbReference type="AlphaFoldDB" id="Q0FMD8"/>
<feature type="binding site" evidence="17">
    <location>
        <begin position="447"/>
        <end position="451"/>
    </location>
    <ligand>
        <name>AMP</name>
        <dbReference type="ChEBI" id="CHEBI:456215"/>
    </ligand>
</feature>
<keyword evidence="11 18" id="KW-0413">Isomerase</keyword>
<evidence type="ECO:0000256" key="4">
    <source>
        <dbReference type="ARBA" id="ARBA00009524"/>
    </source>
</evidence>
<dbReference type="GO" id="GO:0046496">
    <property type="term" value="P:nicotinamide nucleotide metabolic process"/>
    <property type="evidence" value="ECO:0007669"/>
    <property type="project" value="UniProtKB-UniRule"/>
</dbReference>
<dbReference type="InterPro" id="IPR017953">
    <property type="entry name" value="Carbohydrate_kinase_pred_CS"/>
</dbReference>
<comment type="function">
    <text evidence="14 19">Bifunctional enzyme that catalyzes the epimerization of the S- and R-forms of NAD(P)HX and the dehydration of the S-form of NAD(P)HX at the expense of ADP, which is converted to AMP. This allows the repair of both epimers of NAD(P)HX, a damaged form of NAD(P)H that is a result of enzymatic or heat-dependent hydration.</text>
</comment>
<dbReference type="GO" id="GO:0052856">
    <property type="term" value="F:NAD(P)HX epimerase activity"/>
    <property type="evidence" value="ECO:0007669"/>
    <property type="project" value="UniProtKB-UniRule"/>
</dbReference>
<evidence type="ECO:0000256" key="5">
    <source>
        <dbReference type="ARBA" id="ARBA00022723"/>
    </source>
</evidence>
<gene>
    <name evidence="18" type="primary">nnrE</name>
    <name evidence="17" type="synonym">nnrD</name>
    <name evidence="22" type="ORF">R2601_24734</name>
</gene>
<comment type="similarity">
    <text evidence="17">Belongs to the NnrD/CARKD family.</text>
</comment>
<comment type="cofactor">
    <cofactor evidence="18 19">
        <name>K(+)</name>
        <dbReference type="ChEBI" id="CHEBI:29103"/>
    </cofactor>
    <text evidence="18 19">Binds 1 potassium ion per subunit.</text>
</comment>
<keyword evidence="7 17" id="KW-0067">ATP-binding</keyword>
<feature type="binding site" evidence="18">
    <location>
        <position position="178"/>
    </location>
    <ligand>
        <name>(6S)-NADPHX</name>
        <dbReference type="ChEBI" id="CHEBI:64076"/>
    </ligand>
</feature>
<dbReference type="PIRSF" id="PIRSF017184">
    <property type="entry name" value="Nnr"/>
    <property type="match status" value="1"/>
</dbReference>
<evidence type="ECO:0000256" key="12">
    <source>
        <dbReference type="ARBA" id="ARBA00023239"/>
    </source>
</evidence>
<dbReference type="HAMAP" id="MF_01965">
    <property type="entry name" value="NADHX_dehydratase"/>
    <property type="match status" value="1"/>
</dbReference>
<dbReference type="GO" id="GO:0005524">
    <property type="term" value="F:ATP binding"/>
    <property type="evidence" value="ECO:0007669"/>
    <property type="project" value="UniProtKB-UniRule"/>
</dbReference>
<evidence type="ECO:0000256" key="18">
    <source>
        <dbReference type="HAMAP-Rule" id="MF_01966"/>
    </source>
</evidence>
<evidence type="ECO:0000256" key="2">
    <source>
        <dbReference type="ARBA" id="ARBA00000909"/>
    </source>
</evidence>
<dbReference type="InterPro" id="IPR004443">
    <property type="entry name" value="YjeF_N_dom"/>
</dbReference>
<evidence type="ECO:0000256" key="11">
    <source>
        <dbReference type="ARBA" id="ARBA00023235"/>
    </source>
</evidence>
<comment type="catalytic activity">
    <reaction evidence="2 18 19">
        <text>(6R)-NADPHX = (6S)-NADPHX</text>
        <dbReference type="Rhea" id="RHEA:32227"/>
        <dbReference type="ChEBI" id="CHEBI:64076"/>
        <dbReference type="ChEBI" id="CHEBI:64077"/>
        <dbReference type="EC" id="5.1.99.6"/>
    </reaction>
</comment>
<dbReference type="Pfam" id="PF01256">
    <property type="entry name" value="Carb_kinase"/>
    <property type="match status" value="1"/>
</dbReference>
<dbReference type="eggNOG" id="COG0063">
    <property type="taxonomic scope" value="Bacteria"/>
</dbReference>
<keyword evidence="23" id="KW-1185">Reference proteome</keyword>